<gene>
    <name evidence="3" type="ORF">F8154_05735</name>
</gene>
<dbReference type="Proteomes" id="UP000432715">
    <property type="component" value="Unassembled WGS sequence"/>
</dbReference>
<keyword evidence="1" id="KW-1133">Transmembrane helix</keyword>
<evidence type="ECO:0000313" key="4">
    <source>
        <dbReference type="Proteomes" id="UP000432715"/>
    </source>
</evidence>
<organism evidence="3 4">
    <name type="scientific">Alkaliphilus pronyensis</name>
    <dbReference type="NCBI Taxonomy" id="1482732"/>
    <lineage>
        <taxon>Bacteria</taxon>
        <taxon>Bacillati</taxon>
        <taxon>Bacillota</taxon>
        <taxon>Clostridia</taxon>
        <taxon>Peptostreptococcales</taxon>
        <taxon>Natronincolaceae</taxon>
        <taxon>Alkaliphilus</taxon>
    </lineage>
</organism>
<reference evidence="3 4" key="1">
    <citation type="submission" date="2019-10" db="EMBL/GenBank/DDBJ databases">
        <title>Alkaliphilus serpentinus sp. nov. and Alkaliphilus pronyensis sp. nov., two novel anaerobic alkaliphilic species isolated from the serpentinized-hosted hydrothermal field of the Prony Bay (New Caledonia).</title>
        <authorList>
            <person name="Postec A."/>
        </authorList>
    </citation>
    <scope>NUCLEOTIDE SEQUENCE [LARGE SCALE GENOMIC DNA]</scope>
    <source>
        <strain evidence="3 4">LacV</strain>
    </source>
</reference>
<feature type="domain" description="SAF" evidence="2">
    <location>
        <begin position="41"/>
        <end position="103"/>
    </location>
</feature>
<keyword evidence="1" id="KW-0812">Transmembrane</keyword>
<evidence type="ECO:0000259" key="2">
    <source>
        <dbReference type="SMART" id="SM00858"/>
    </source>
</evidence>
<dbReference type="OrthoDB" id="9786958at2"/>
<sequence length="227" mass="25612">MKVKLNKRLLRLGVACIIAAIILTAYMYSNIKKAAEPEETIKVAHFNNNLIRNTILEDKDIIMIDVPISRTPDGALRNKEAIVGKRLVADVNKGEYAFLNKVTERGEVRLDIEDMWLIGIDIKDISNFLGVQLKAGEYYGLIYPDETGEIKVRQKVKIISLIDNVGREIFSNGEGVPKTINVAVETEEELLSITKAKHLNYGTFEIIKTPIGWEIDTIENLENNEEL</sequence>
<dbReference type="SMART" id="SM00858">
    <property type="entry name" value="SAF"/>
    <property type="match status" value="1"/>
</dbReference>
<evidence type="ECO:0000313" key="3">
    <source>
        <dbReference type="EMBL" id="KAB3535631.1"/>
    </source>
</evidence>
<keyword evidence="4" id="KW-1185">Reference proteome</keyword>
<dbReference type="CDD" id="cd11614">
    <property type="entry name" value="SAF_CpaB_FlgA_like"/>
    <property type="match status" value="1"/>
</dbReference>
<accession>A0A6I0FHJ5</accession>
<feature type="transmembrane region" description="Helical" evidence="1">
    <location>
        <begin position="9"/>
        <end position="28"/>
    </location>
</feature>
<protein>
    <recommendedName>
        <fullName evidence="2">SAF domain-containing protein</fullName>
    </recommendedName>
</protein>
<name>A0A6I0FHJ5_9FIRM</name>
<comment type="caution">
    <text evidence="3">The sequence shown here is derived from an EMBL/GenBank/DDBJ whole genome shotgun (WGS) entry which is preliminary data.</text>
</comment>
<proteinExistence type="predicted"/>
<dbReference type="AlphaFoldDB" id="A0A6I0FHJ5"/>
<dbReference type="RefSeq" id="WP_151860648.1">
    <property type="nucleotide sequence ID" value="NZ_WBZC01000016.1"/>
</dbReference>
<keyword evidence="1" id="KW-0472">Membrane</keyword>
<evidence type="ECO:0000256" key="1">
    <source>
        <dbReference type="SAM" id="Phobius"/>
    </source>
</evidence>
<dbReference type="EMBL" id="WBZC01000016">
    <property type="protein sequence ID" value="KAB3535631.1"/>
    <property type="molecule type" value="Genomic_DNA"/>
</dbReference>
<dbReference type="InterPro" id="IPR013974">
    <property type="entry name" value="SAF"/>
</dbReference>